<keyword evidence="1" id="KW-0812">Transmembrane</keyword>
<name>A0A814J0C0_9BILA</name>
<sequence length="240" mass="26993">MSRTLKDIGWVVRNDGEPDRRYAMPQVLNYDGSRDRRFDLFQQPTFGPSQLLTQGRSQYYNGIDAHAGPGVYQLMTMPGMGRPTTQYSGMSNDLSRRLDEHGRGGWDNLASPMHQAAIRGMDVRARFAPADGALEARAQELLLLGQREYSWNSRNNGGFNPHCFAYIIVGLLKLLLGCGCCSAWPLTYFGSESQNTEAIKFKFRGVSTFITLLAFVWWIVDWARILGNKFADGNGEALMY</sequence>
<dbReference type="EMBL" id="CAJNOE010000191">
    <property type="protein sequence ID" value="CAF1031474.1"/>
    <property type="molecule type" value="Genomic_DNA"/>
</dbReference>
<keyword evidence="1" id="KW-0472">Membrane</keyword>
<feature type="transmembrane region" description="Helical" evidence="1">
    <location>
        <begin position="164"/>
        <end position="189"/>
    </location>
</feature>
<feature type="transmembrane region" description="Helical" evidence="1">
    <location>
        <begin position="201"/>
        <end position="220"/>
    </location>
</feature>
<protein>
    <submittedName>
        <fullName evidence="2">Uncharacterized protein</fullName>
    </submittedName>
</protein>
<proteinExistence type="predicted"/>
<evidence type="ECO:0000256" key="1">
    <source>
        <dbReference type="SAM" id="Phobius"/>
    </source>
</evidence>
<keyword evidence="1" id="KW-1133">Transmembrane helix</keyword>
<reference evidence="2" key="1">
    <citation type="submission" date="2021-02" db="EMBL/GenBank/DDBJ databases">
        <authorList>
            <person name="Nowell W R."/>
        </authorList>
    </citation>
    <scope>NUCLEOTIDE SEQUENCE</scope>
</reference>
<evidence type="ECO:0000313" key="3">
    <source>
        <dbReference type="Proteomes" id="UP000663860"/>
    </source>
</evidence>
<dbReference type="AlphaFoldDB" id="A0A814J0C0"/>
<dbReference type="Proteomes" id="UP000663860">
    <property type="component" value="Unassembled WGS sequence"/>
</dbReference>
<accession>A0A814J0C0</accession>
<gene>
    <name evidence="2" type="ORF">IZO911_LOCUS19278</name>
</gene>
<evidence type="ECO:0000313" key="2">
    <source>
        <dbReference type="EMBL" id="CAF1031474.1"/>
    </source>
</evidence>
<organism evidence="2 3">
    <name type="scientific">Adineta steineri</name>
    <dbReference type="NCBI Taxonomy" id="433720"/>
    <lineage>
        <taxon>Eukaryota</taxon>
        <taxon>Metazoa</taxon>
        <taxon>Spiralia</taxon>
        <taxon>Gnathifera</taxon>
        <taxon>Rotifera</taxon>
        <taxon>Eurotatoria</taxon>
        <taxon>Bdelloidea</taxon>
        <taxon>Adinetida</taxon>
        <taxon>Adinetidae</taxon>
        <taxon>Adineta</taxon>
    </lineage>
</organism>
<comment type="caution">
    <text evidence="2">The sequence shown here is derived from an EMBL/GenBank/DDBJ whole genome shotgun (WGS) entry which is preliminary data.</text>
</comment>